<name>A0A9D1PC54_9FIRM</name>
<dbReference type="InterPro" id="IPR012349">
    <property type="entry name" value="Split_barrel_FMN-bd"/>
</dbReference>
<proteinExistence type="predicted"/>
<dbReference type="EMBL" id="DXIQ01000027">
    <property type="protein sequence ID" value="HIV38276.1"/>
    <property type="molecule type" value="Genomic_DNA"/>
</dbReference>
<dbReference type="Pfam" id="PF12900">
    <property type="entry name" value="Pyridox_ox_2"/>
    <property type="match status" value="1"/>
</dbReference>
<reference evidence="1" key="2">
    <citation type="submission" date="2021-04" db="EMBL/GenBank/DDBJ databases">
        <authorList>
            <person name="Gilroy R."/>
        </authorList>
    </citation>
    <scope>NUCLEOTIDE SEQUENCE</scope>
    <source>
        <strain evidence="1">CHK195-9823</strain>
    </source>
</reference>
<dbReference type="AlphaFoldDB" id="A0A9D1PC54"/>
<dbReference type="SUPFAM" id="SSF50475">
    <property type="entry name" value="FMN-binding split barrel"/>
    <property type="match status" value="1"/>
</dbReference>
<dbReference type="InterPro" id="IPR024747">
    <property type="entry name" value="Pyridox_Oxase-rel"/>
</dbReference>
<organism evidence="1 2">
    <name type="scientific">Candidatus Blautia stercorigallinarum</name>
    <dbReference type="NCBI Taxonomy" id="2838501"/>
    <lineage>
        <taxon>Bacteria</taxon>
        <taxon>Bacillati</taxon>
        <taxon>Bacillota</taxon>
        <taxon>Clostridia</taxon>
        <taxon>Lachnospirales</taxon>
        <taxon>Lachnospiraceae</taxon>
        <taxon>Blautia</taxon>
    </lineage>
</organism>
<accession>A0A9D1PC54</accession>
<reference evidence="1" key="1">
    <citation type="journal article" date="2021" name="PeerJ">
        <title>Extensive microbial diversity within the chicken gut microbiome revealed by metagenomics and culture.</title>
        <authorList>
            <person name="Gilroy R."/>
            <person name="Ravi A."/>
            <person name="Getino M."/>
            <person name="Pursley I."/>
            <person name="Horton D.L."/>
            <person name="Alikhan N.F."/>
            <person name="Baker D."/>
            <person name="Gharbi K."/>
            <person name="Hall N."/>
            <person name="Watson M."/>
            <person name="Adriaenssens E.M."/>
            <person name="Foster-Nyarko E."/>
            <person name="Jarju S."/>
            <person name="Secka A."/>
            <person name="Antonio M."/>
            <person name="Oren A."/>
            <person name="Chaudhuri R.R."/>
            <person name="La Ragione R."/>
            <person name="Hildebrand F."/>
            <person name="Pallen M.J."/>
        </authorList>
    </citation>
    <scope>NUCLEOTIDE SEQUENCE</scope>
    <source>
        <strain evidence="1">CHK195-9823</strain>
    </source>
</reference>
<protein>
    <submittedName>
        <fullName evidence="1">Pyridoxamine 5'-phosphate oxidase family protein</fullName>
    </submittedName>
</protein>
<comment type="caution">
    <text evidence="1">The sequence shown here is derived from an EMBL/GenBank/DDBJ whole genome shotgun (WGS) entry which is preliminary data.</text>
</comment>
<gene>
    <name evidence="1" type="ORF">H9747_04655</name>
</gene>
<dbReference type="Proteomes" id="UP000886814">
    <property type="component" value="Unassembled WGS sequence"/>
</dbReference>
<dbReference type="PANTHER" id="PTHR34071">
    <property type="entry name" value="5-NITROIMIDAZOLE ANTIBIOTICS RESISTANCE PROTEIN, NIMA-FAMILY-RELATED PROTEIN-RELATED"/>
    <property type="match status" value="1"/>
</dbReference>
<dbReference type="Gene3D" id="2.30.110.10">
    <property type="entry name" value="Electron Transport, Fmn-binding Protein, Chain A"/>
    <property type="match status" value="1"/>
</dbReference>
<evidence type="ECO:0000313" key="2">
    <source>
        <dbReference type="Proteomes" id="UP000886814"/>
    </source>
</evidence>
<evidence type="ECO:0000313" key="1">
    <source>
        <dbReference type="EMBL" id="HIV38276.1"/>
    </source>
</evidence>
<sequence>MREMRLAKREIQEKKRLIEILDQAKVLHIGTVDQEGIYIIPVNFGYEWKEGEPLRFYIHSAREGRKVQAFAASADAGFELDLEQGVIRGTYTCSYSYAYQSITGTGKIRLLEDMEEKKQGLARIMEHMAPEAELCFSPEMLQAVNVYCLEAVSFKGKERKPKAAGEEGNTDGQS</sequence>
<dbReference type="PANTHER" id="PTHR34071:SF2">
    <property type="entry name" value="FLAVIN-NUCLEOTIDE-BINDING PROTEIN"/>
    <property type="match status" value="1"/>
</dbReference>